<dbReference type="PANTHER" id="PTHR11444">
    <property type="entry name" value="ASPARTATEAMMONIA/ARGININOSUCCINATE/ADENYLOSUCCINATE LYASE"/>
    <property type="match status" value="1"/>
</dbReference>
<dbReference type="Gene3D" id="1.10.275.10">
    <property type="entry name" value="Fumarase/aspartase (N-terminal domain)"/>
    <property type="match status" value="1"/>
</dbReference>
<feature type="binding site" evidence="3">
    <location>
        <position position="203"/>
    </location>
    <ligand>
        <name>substrate</name>
    </ligand>
</feature>
<keyword evidence="2 3" id="KW-0456">Lyase</keyword>
<comment type="caution">
    <text evidence="6">The sequence shown here is derived from an EMBL/GenBank/DDBJ whole genome shotgun (WGS) entry which is preliminary data.</text>
</comment>
<dbReference type="RefSeq" id="WP_222825123.1">
    <property type="nucleotide sequence ID" value="NZ_JAHWXP010000003.1"/>
</dbReference>
<dbReference type="InterPro" id="IPR022761">
    <property type="entry name" value="Fumarate_lyase_N"/>
</dbReference>
<dbReference type="InterPro" id="IPR020557">
    <property type="entry name" value="Fumarate_lyase_CS"/>
</dbReference>
<comment type="subcellular location">
    <subcellularLocation>
        <location evidence="3">Cytoplasm</location>
    </subcellularLocation>
</comment>
<dbReference type="Gene3D" id="1.20.200.10">
    <property type="entry name" value="Fumarase/aspartase (Central domain)"/>
    <property type="match status" value="1"/>
</dbReference>
<dbReference type="EMBL" id="JAHWXP010000003">
    <property type="protein sequence ID" value="MBY8337592.1"/>
    <property type="molecule type" value="Genomic_DNA"/>
</dbReference>
<evidence type="ECO:0000256" key="3">
    <source>
        <dbReference type="HAMAP-Rule" id="MF_00743"/>
    </source>
</evidence>
<dbReference type="InterPro" id="IPR000362">
    <property type="entry name" value="Fumarate_lyase_fam"/>
</dbReference>
<dbReference type="InterPro" id="IPR018951">
    <property type="entry name" value="Fumarase_C_C"/>
</dbReference>
<name>A0ABS7PES8_9SPHN</name>
<feature type="domain" description="Fumarate lyase N-terminal" evidence="4">
    <location>
        <begin position="28"/>
        <end position="358"/>
    </location>
</feature>
<dbReference type="InterPro" id="IPR005677">
    <property type="entry name" value="Fum_hydII"/>
</dbReference>
<feature type="binding site" evidence="3">
    <location>
        <begin position="114"/>
        <end position="116"/>
    </location>
    <ligand>
        <name>substrate</name>
    </ligand>
</feature>
<proteinExistence type="inferred from homology"/>
<dbReference type="Gene3D" id="1.10.40.30">
    <property type="entry name" value="Fumarase/aspartase (C-terminal domain)"/>
    <property type="match status" value="1"/>
</dbReference>
<dbReference type="Pfam" id="PF10415">
    <property type="entry name" value="FumaraseC_C"/>
    <property type="match status" value="1"/>
</dbReference>
<dbReference type="CDD" id="cd01362">
    <property type="entry name" value="Fumarase_classII"/>
    <property type="match status" value="1"/>
</dbReference>
<dbReference type="Proteomes" id="UP000759298">
    <property type="component" value="Unassembled WGS sequence"/>
</dbReference>
<evidence type="ECO:0000313" key="6">
    <source>
        <dbReference type="EMBL" id="MBY8337592.1"/>
    </source>
</evidence>
<dbReference type="NCBIfam" id="NF008909">
    <property type="entry name" value="PRK12273.1"/>
    <property type="match status" value="1"/>
</dbReference>
<dbReference type="EC" id="4.2.1.2" evidence="3"/>
<reference evidence="6 7" key="1">
    <citation type="submission" date="2021-07" db="EMBL/GenBank/DDBJ databases">
        <title>Alteriqipengyuania abyssalis NZ-12B nov, sp.nov isolated from deep sea sponge in pacific ocean.</title>
        <authorList>
            <person name="Tareen S."/>
            <person name="Wink J."/>
        </authorList>
    </citation>
    <scope>NUCLEOTIDE SEQUENCE [LARGE SCALE GENOMIC DNA]</scope>
    <source>
        <strain evidence="6 7">NZ-12B</strain>
    </source>
</reference>
<dbReference type="HAMAP" id="MF_00743">
    <property type="entry name" value="FumaraseC"/>
    <property type="match status" value="1"/>
</dbReference>
<dbReference type="PRINTS" id="PR00145">
    <property type="entry name" value="ARGSUCLYASE"/>
</dbReference>
<comment type="subunit">
    <text evidence="3">Homotetramer.</text>
</comment>
<comment type="caution">
    <text evidence="3">Lacks conserved residue(s) required for the propagation of feature annotation.</text>
</comment>
<feature type="binding site" evidence="3">
    <location>
        <position position="335"/>
    </location>
    <ligand>
        <name>substrate</name>
    </ligand>
</feature>
<evidence type="ECO:0000313" key="7">
    <source>
        <dbReference type="Proteomes" id="UP000759298"/>
    </source>
</evidence>
<keyword evidence="3" id="KW-0816">Tricarboxylic acid cycle</keyword>
<comment type="pathway">
    <text evidence="3">Carbohydrate metabolism; tricarboxylic acid cycle; (S)-malate from fumarate: step 1/1.</text>
</comment>
<gene>
    <name evidence="3 6" type="primary">fumC</name>
    <name evidence="6" type="ORF">KYN89_11065</name>
</gene>
<protein>
    <recommendedName>
        <fullName evidence="3">Fumarate hydratase class II</fullName>
        <shortName evidence="3">Fumarase C</shortName>
        <ecNumber evidence="3">4.2.1.2</ecNumber>
    </recommendedName>
    <alternativeName>
        <fullName evidence="3">Aerobic fumarase</fullName>
    </alternativeName>
    <alternativeName>
        <fullName evidence="3">Iron-independent fumarase</fullName>
    </alternativeName>
</protein>
<evidence type="ECO:0000256" key="1">
    <source>
        <dbReference type="ARBA" id="ARBA00009084"/>
    </source>
</evidence>
<feature type="domain" description="Fumarase C C-terminal" evidence="5">
    <location>
        <begin position="424"/>
        <end position="476"/>
    </location>
</feature>
<evidence type="ECO:0000256" key="2">
    <source>
        <dbReference type="ARBA" id="ARBA00023239"/>
    </source>
</evidence>
<feature type="active site" evidence="3">
    <location>
        <position position="334"/>
    </location>
</feature>
<keyword evidence="7" id="KW-1185">Reference proteome</keyword>
<dbReference type="SUPFAM" id="SSF48557">
    <property type="entry name" value="L-aspartase-like"/>
    <property type="match status" value="1"/>
</dbReference>
<dbReference type="InterPro" id="IPR008948">
    <property type="entry name" value="L-Aspartase-like"/>
</dbReference>
<feature type="binding site" evidence="3">
    <location>
        <begin position="155"/>
        <end position="157"/>
    </location>
    <ligand>
        <name>substrate</name>
    </ligand>
</feature>
<dbReference type="GO" id="GO:0004333">
    <property type="term" value="F:fumarate hydratase activity"/>
    <property type="evidence" value="ECO:0007669"/>
    <property type="project" value="UniProtKB-EC"/>
</dbReference>
<dbReference type="PRINTS" id="PR00149">
    <property type="entry name" value="FUMRATELYASE"/>
</dbReference>
<keyword evidence="3" id="KW-0963">Cytoplasm</keyword>
<feature type="site" description="Important for catalytic activity" evidence="3">
    <location>
        <position position="347"/>
    </location>
</feature>
<comment type="function">
    <text evidence="3">Involved in the TCA cycle. Catalyzes the stereospecific interconversion of fumarate to L-malate.</text>
</comment>
<dbReference type="NCBIfam" id="TIGR00979">
    <property type="entry name" value="fumC_II"/>
    <property type="match status" value="1"/>
</dbReference>
<comment type="catalytic activity">
    <reaction evidence="3">
        <text>(S)-malate = fumarate + H2O</text>
        <dbReference type="Rhea" id="RHEA:12460"/>
        <dbReference type="ChEBI" id="CHEBI:15377"/>
        <dbReference type="ChEBI" id="CHEBI:15589"/>
        <dbReference type="ChEBI" id="CHEBI:29806"/>
        <dbReference type="EC" id="4.2.1.2"/>
    </reaction>
</comment>
<dbReference type="PROSITE" id="PS00163">
    <property type="entry name" value="FUMARATE_LYASES"/>
    <property type="match status" value="1"/>
</dbReference>
<evidence type="ECO:0000259" key="4">
    <source>
        <dbReference type="Pfam" id="PF00206"/>
    </source>
</evidence>
<comment type="similarity">
    <text evidence="1 3">Belongs to the class-II fumarase/aspartase family. Fumarase subfamily.</text>
</comment>
<organism evidence="6 7">
    <name type="scientific">Alteriqipengyuania abyssalis</name>
    <dbReference type="NCBI Taxonomy" id="2860200"/>
    <lineage>
        <taxon>Bacteria</taxon>
        <taxon>Pseudomonadati</taxon>
        <taxon>Pseudomonadota</taxon>
        <taxon>Alphaproteobacteria</taxon>
        <taxon>Sphingomonadales</taxon>
        <taxon>Erythrobacteraceae</taxon>
        <taxon>Alteriqipengyuania</taxon>
    </lineage>
</organism>
<comment type="miscellaneous">
    <text evidence="3">There are 2 substrate-binding sites: the catalytic A site, and the non-catalytic B site that may play a role in the transfer of substrate or product between the active site and the solvent. Alternatively, the B site may bind allosteric effectors.</text>
</comment>
<dbReference type="Pfam" id="PF00206">
    <property type="entry name" value="Lyase_1"/>
    <property type="match status" value="1"/>
</dbReference>
<dbReference type="InterPro" id="IPR024083">
    <property type="entry name" value="Fumarase/histidase_N"/>
</dbReference>
<dbReference type="PANTHER" id="PTHR11444:SF1">
    <property type="entry name" value="FUMARATE HYDRATASE, MITOCHONDRIAL"/>
    <property type="match status" value="1"/>
</dbReference>
<feature type="binding site" evidence="3">
    <location>
        <begin position="340"/>
        <end position="342"/>
    </location>
    <ligand>
        <name>substrate</name>
    </ligand>
</feature>
<sequence>MTEKGQTLREIPVGIKAKGDRVEFDSMGEVRVPADRYWGAQTARSLQHFDIGEDRMPVELCRAYGYLKKAAAIVNRRAGLLAEDKCEAITRACDELIAGEFDDQFPLRVWQTGSGTQTNMNVNEVIANRAIQLLGGELGSQKPVAPNDDVNKSQSSNDTFPTAMHLAALGALDAQLIPEIEQLAEVIEQKAEGWMDTVKIGRTHLQDAVPLSVGQEWSAWAEALRAAVADLEHAREGLLAISLGGTAVGTGLNAPDGFSDHVAKEIAYLTRLPVRTAANKFHAQGTLDPIVRLSAALRGVAVALIKIANDVRWLASGPRCGIGELKLPANEPGSSIMPGKVNPTQSEALLMVAMQVIGHDTANAMAGSWGNLQLNAMRPVIAANVLHSIRILADGCASFRENAIEGTTLDEQRIEQHLEQSLMLVTALVPEIGYMDAAHIAEAAARNGTTLREEAIASGKISEEDYDRIVQPRTMIGNGLAGA</sequence>
<feature type="active site" description="Proton donor/acceptor" evidence="3">
    <location>
        <position position="204"/>
    </location>
</feature>
<accession>A0ABS7PES8</accession>
<evidence type="ECO:0000259" key="5">
    <source>
        <dbReference type="Pfam" id="PF10415"/>
    </source>
</evidence>